<keyword evidence="4 5" id="KW-0472">Membrane</keyword>
<dbReference type="PANTHER" id="PTHR46561:SF11">
    <property type="entry name" value="SERPENTINE RECEPTOR CLASS ALPHA_BETA-14"/>
    <property type="match status" value="1"/>
</dbReference>
<dbReference type="InterPro" id="IPR053286">
    <property type="entry name" value="Nematode_rcpt-like_srab"/>
</dbReference>
<dbReference type="AlphaFoldDB" id="A0A914EFA2"/>
<keyword evidence="6" id="KW-1185">Reference proteome</keyword>
<evidence type="ECO:0000256" key="2">
    <source>
        <dbReference type="ARBA" id="ARBA00022692"/>
    </source>
</evidence>
<feature type="transmembrane region" description="Helical" evidence="5">
    <location>
        <begin position="76"/>
        <end position="96"/>
    </location>
</feature>
<evidence type="ECO:0000313" key="6">
    <source>
        <dbReference type="Proteomes" id="UP000887540"/>
    </source>
</evidence>
<keyword evidence="3 5" id="KW-1133">Transmembrane helix</keyword>
<dbReference type="PANTHER" id="PTHR46561">
    <property type="entry name" value="SERPENTINE RECEPTOR, CLASS AB (CLASS A-LIKE)-RELATED"/>
    <property type="match status" value="1"/>
</dbReference>
<evidence type="ECO:0000256" key="5">
    <source>
        <dbReference type="SAM" id="Phobius"/>
    </source>
</evidence>
<dbReference type="WBParaSite" id="ACRNAN_scaffold768.g15236.t1">
    <property type="protein sequence ID" value="ACRNAN_scaffold768.g15236.t1"/>
    <property type="gene ID" value="ACRNAN_scaffold768.g15236"/>
</dbReference>
<dbReference type="Pfam" id="PF10292">
    <property type="entry name" value="7TM_GPCR_Srab"/>
    <property type="match status" value="1"/>
</dbReference>
<protein>
    <submittedName>
        <fullName evidence="7">G-protein coupled receptors family 1 profile domain-containing protein</fullName>
    </submittedName>
</protein>
<evidence type="ECO:0000256" key="4">
    <source>
        <dbReference type="ARBA" id="ARBA00023136"/>
    </source>
</evidence>
<dbReference type="InterPro" id="IPR019408">
    <property type="entry name" value="7TM_GPCR_serpentine_rcpt_Srab"/>
</dbReference>
<dbReference type="Gene3D" id="1.20.1070.10">
    <property type="entry name" value="Rhodopsin 7-helix transmembrane proteins"/>
    <property type="match status" value="1"/>
</dbReference>
<sequence>MNAICLVVTPTIYEINFFTYKNPCDLYVKTWRCLLMRIPINLSKVGFTLMHLVIFLERAIATIFPSKYESLNNRSIGIITAITMWIIILGSNAFIFSNEDWNASKSYYNMHIYSCGGTSFSPIKKKTSKNINDKNCAYCRRG</sequence>
<evidence type="ECO:0000313" key="7">
    <source>
        <dbReference type="WBParaSite" id="ACRNAN_scaffold768.g15236.t1"/>
    </source>
</evidence>
<evidence type="ECO:0000256" key="1">
    <source>
        <dbReference type="ARBA" id="ARBA00004141"/>
    </source>
</evidence>
<keyword evidence="2 5" id="KW-0812">Transmembrane</keyword>
<comment type="subcellular location">
    <subcellularLocation>
        <location evidence="1">Membrane</location>
        <topology evidence="1">Multi-pass membrane protein</topology>
    </subcellularLocation>
</comment>
<name>A0A914EFA2_9BILA</name>
<evidence type="ECO:0000256" key="3">
    <source>
        <dbReference type="ARBA" id="ARBA00022989"/>
    </source>
</evidence>
<reference evidence="7" key="1">
    <citation type="submission" date="2022-11" db="UniProtKB">
        <authorList>
            <consortium name="WormBaseParasite"/>
        </authorList>
    </citation>
    <scope>IDENTIFICATION</scope>
</reference>
<accession>A0A914EFA2</accession>
<proteinExistence type="predicted"/>
<dbReference type="Proteomes" id="UP000887540">
    <property type="component" value="Unplaced"/>
</dbReference>
<dbReference type="GO" id="GO:0016020">
    <property type="term" value="C:membrane"/>
    <property type="evidence" value="ECO:0007669"/>
    <property type="project" value="UniProtKB-SubCell"/>
</dbReference>
<feature type="transmembrane region" description="Helical" evidence="5">
    <location>
        <begin position="45"/>
        <end position="64"/>
    </location>
</feature>
<organism evidence="6 7">
    <name type="scientific">Acrobeloides nanus</name>
    <dbReference type="NCBI Taxonomy" id="290746"/>
    <lineage>
        <taxon>Eukaryota</taxon>
        <taxon>Metazoa</taxon>
        <taxon>Ecdysozoa</taxon>
        <taxon>Nematoda</taxon>
        <taxon>Chromadorea</taxon>
        <taxon>Rhabditida</taxon>
        <taxon>Tylenchina</taxon>
        <taxon>Cephalobomorpha</taxon>
        <taxon>Cephaloboidea</taxon>
        <taxon>Cephalobidae</taxon>
        <taxon>Acrobeloides</taxon>
    </lineage>
</organism>